<sequence>MKLQEQNVIKLKQYLKDNDFEHAVNYMVEKLRQGVRCTKAGETDYTKAGSSRVGGDPDLPPQFAWPLTSNGTPMTFLVQLNMSDITKYDMNELLPKTGMLSFFLGIDEPAYNVEHRVIWFDEVEMLSAVRRESPSETALESTYIGYDLKARSSLEPPGYAYVDNDQIENDKVTFADYDDLFYEIRDEKDGDIIQVFGYPTEQHDNSEYEAALIILTGKEYGCSADKALEEIAAHFDSDMTKAKQEVVNMQMLLELESDDDVGFCWWDAGVLHFFIREEDLIAGRFDRTYCSVYSS</sequence>
<reference evidence="2 3" key="1">
    <citation type="submission" date="2017-09" db="EMBL/GenBank/DDBJ databases">
        <title>Large-scale bioinformatics analysis of Bacillus genomes uncovers conserved roles of natural products in bacterial physiology.</title>
        <authorList>
            <consortium name="Agbiome Team Llc"/>
            <person name="Bleich R.M."/>
            <person name="Grubbs K.J."/>
            <person name="Santa Maria K.C."/>
            <person name="Allen S.E."/>
            <person name="Farag S."/>
            <person name="Shank E.A."/>
            <person name="Bowers A."/>
        </authorList>
    </citation>
    <scope>NUCLEOTIDE SEQUENCE [LARGE SCALE GENOMIC DNA]</scope>
    <source>
        <strain evidence="2 3">AFS037265</strain>
    </source>
</reference>
<dbReference type="AlphaFoldDB" id="A0AAJ2DNC4"/>
<proteinExistence type="predicted"/>
<gene>
    <name evidence="2" type="ORF">COF81_10340</name>
    <name evidence="1" type="ORF">FOS08_13985</name>
</gene>
<dbReference type="Gene3D" id="2.30.320.10">
    <property type="entry name" value="YwqG-like"/>
    <property type="match status" value="1"/>
</dbReference>
<dbReference type="PANTHER" id="PTHR36436">
    <property type="entry name" value="SLL5081 PROTEIN"/>
    <property type="match status" value="1"/>
</dbReference>
<evidence type="ECO:0000313" key="1">
    <source>
        <dbReference type="EMBL" id="MDR4326997.1"/>
    </source>
</evidence>
<reference evidence="1" key="2">
    <citation type="submission" date="2019-07" db="EMBL/GenBank/DDBJ databases">
        <title>Phylogenomic Reclassification of ATCC Bacillus Strains and Various Taxa within the Genus Bacillus.</title>
        <authorList>
            <person name="Riojas M.A."/>
            <person name="Frank A.M."/>
            <person name="Fenn S.L."/>
            <person name="King S.P."/>
            <person name="Brower S.M."/>
            <person name="Hazbon M.H."/>
        </authorList>
    </citation>
    <scope>NUCLEOTIDE SEQUENCE</scope>
    <source>
        <strain evidence="1">NR-12239</strain>
    </source>
</reference>
<dbReference type="Proteomes" id="UP001248134">
    <property type="component" value="Unassembled WGS sequence"/>
</dbReference>
<dbReference type="SUPFAM" id="SSF103032">
    <property type="entry name" value="Hypothetical protein YwqG"/>
    <property type="match status" value="1"/>
</dbReference>
<organism evidence="1 4">
    <name type="scientific">Bacillus pseudomycoides</name>
    <dbReference type="NCBI Taxonomy" id="64104"/>
    <lineage>
        <taxon>Bacteria</taxon>
        <taxon>Bacillati</taxon>
        <taxon>Bacillota</taxon>
        <taxon>Bacilli</taxon>
        <taxon>Bacillales</taxon>
        <taxon>Bacillaceae</taxon>
        <taxon>Bacillus</taxon>
        <taxon>Bacillus cereus group</taxon>
    </lineage>
</organism>
<protein>
    <submittedName>
        <fullName evidence="1">DUF1963 domain-containing protein</fullName>
    </submittedName>
</protein>
<dbReference type="EMBL" id="NUTL01000040">
    <property type="protein sequence ID" value="PHE99355.1"/>
    <property type="molecule type" value="Genomic_DNA"/>
</dbReference>
<dbReference type="PANTHER" id="PTHR36436:SF6">
    <property type="entry name" value="SLL5081 PROTEIN"/>
    <property type="match status" value="1"/>
</dbReference>
<dbReference type="RefSeq" id="WP_097787320.1">
    <property type="nucleotide sequence ID" value="NZ_JARMBS010000071.1"/>
</dbReference>
<comment type="caution">
    <text evidence="1">The sequence shown here is derived from an EMBL/GenBank/DDBJ whole genome shotgun (WGS) entry which is preliminary data.</text>
</comment>
<dbReference type="Pfam" id="PF09234">
    <property type="entry name" value="DUF1963"/>
    <property type="match status" value="1"/>
</dbReference>
<accession>A0AAJ2DNC4</accession>
<dbReference type="InterPro" id="IPR015315">
    <property type="entry name" value="DUF1963"/>
</dbReference>
<dbReference type="InterPro" id="IPR035948">
    <property type="entry name" value="YwqG-like_sf"/>
</dbReference>
<dbReference type="EMBL" id="VLYX01000012">
    <property type="protein sequence ID" value="MDR4326997.1"/>
    <property type="molecule type" value="Genomic_DNA"/>
</dbReference>
<evidence type="ECO:0000313" key="2">
    <source>
        <dbReference type="EMBL" id="PHE99355.1"/>
    </source>
</evidence>
<name>A0AAJ2DNC4_9BACI</name>
<evidence type="ECO:0000313" key="3">
    <source>
        <dbReference type="Proteomes" id="UP000221918"/>
    </source>
</evidence>
<evidence type="ECO:0000313" key="4">
    <source>
        <dbReference type="Proteomes" id="UP001248134"/>
    </source>
</evidence>
<dbReference type="Proteomes" id="UP000221918">
    <property type="component" value="Unassembled WGS sequence"/>
</dbReference>